<organism evidence="2 3">
    <name type="scientific">Platysternon megacephalum</name>
    <name type="common">big-headed turtle</name>
    <dbReference type="NCBI Taxonomy" id="55544"/>
    <lineage>
        <taxon>Eukaryota</taxon>
        <taxon>Metazoa</taxon>
        <taxon>Chordata</taxon>
        <taxon>Craniata</taxon>
        <taxon>Vertebrata</taxon>
        <taxon>Euteleostomi</taxon>
        <taxon>Archelosauria</taxon>
        <taxon>Testudinata</taxon>
        <taxon>Testudines</taxon>
        <taxon>Cryptodira</taxon>
        <taxon>Durocryptodira</taxon>
        <taxon>Testudinoidea</taxon>
        <taxon>Platysternidae</taxon>
        <taxon>Platysternon</taxon>
    </lineage>
</organism>
<keyword evidence="3" id="KW-1185">Reference proteome</keyword>
<reference evidence="2 3" key="1">
    <citation type="submission" date="2019-04" db="EMBL/GenBank/DDBJ databases">
        <title>Draft genome of the big-headed turtle Platysternon megacephalum.</title>
        <authorList>
            <person name="Gong S."/>
        </authorList>
    </citation>
    <scope>NUCLEOTIDE SEQUENCE [LARGE SCALE GENOMIC DNA]</scope>
    <source>
        <strain evidence="2">DO16091913</strain>
        <tissue evidence="2">Muscle</tissue>
    </source>
</reference>
<dbReference type="AlphaFoldDB" id="A0A4D9E7T6"/>
<evidence type="ECO:0000256" key="1">
    <source>
        <dbReference type="SAM" id="MobiDB-lite"/>
    </source>
</evidence>
<comment type="caution">
    <text evidence="2">The sequence shown here is derived from an EMBL/GenBank/DDBJ whole genome shotgun (WGS) entry which is preliminary data.</text>
</comment>
<keyword evidence="2" id="KW-0472">Membrane</keyword>
<protein>
    <submittedName>
        <fullName evidence="2">Transmembrane protein 69</fullName>
    </submittedName>
</protein>
<dbReference type="EMBL" id="QXTE01000170">
    <property type="protein sequence ID" value="TFK02964.1"/>
    <property type="molecule type" value="Genomic_DNA"/>
</dbReference>
<proteinExistence type="predicted"/>
<keyword evidence="2" id="KW-0812">Transmembrane</keyword>
<evidence type="ECO:0000313" key="3">
    <source>
        <dbReference type="Proteomes" id="UP000297703"/>
    </source>
</evidence>
<accession>A0A4D9E7T6</accession>
<sequence>MGCGPGGIQLSCLEGLGRISQGFSITEICEESHRDEHGSMCVHDEPQRAVERRRFPLLSQRPGESGLPGSAQAPIFVVVSVSRSHGSQAGSSVQRRRLSALDRGCARRK</sequence>
<name>A0A4D9E7T6_9SAUR</name>
<dbReference type="Proteomes" id="UP000297703">
    <property type="component" value="Unassembled WGS sequence"/>
</dbReference>
<reference evidence="2 3" key="2">
    <citation type="submission" date="2019-04" db="EMBL/GenBank/DDBJ databases">
        <title>The genome sequence of big-headed turtle.</title>
        <authorList>
            <person name="Gong S."/>
        </authorList>
    </citation>
    <scope>NUCLEOTIDE SEQUENCE [LARGE SCALE GENOMIC DNA]</scope>
    <source>
        <strain evidence="2">DO16091913</strain>
        <tissue evidence="2">Muscle</tissue>
    </source>
</reference>
<gene>
    <name evidence="2" type="ORF">DR999_PMT14693</name>
</gene>
<evidence type="ECO:0000313" key="2">
    <source>
        <dbReference type="EMBL" id="TFK02964.1"/>
    </source>
</evidence>
<feature type="region of interest" description="Disordered" evidence="1">
    <location>
        <begin position="85"/>
        <end position="109"/>
    </location>
</feature>